<dbReference type="OrthoDB" id="411017at2759"/>
<protein>
    <submittedName>
        <fullName evidence="8">Peroxisomal biogenesis factor</fullName>
    </submittedName>
</protein>
<dbReference type="Pfam" id="PF05648">
    <property type="entry name" value="PEX11"/>
    <property type="match status" value="1"/>
</dbReference>
<dbReference type="GO" id="GO:0005778">
    <property type="term" value="C:peroxisomal membrane"/>
    <property type="evidence" value="ECO:0007669"/>
    <property type="project" value="UniProtKB-SubCell"/>
</dbReference>
<evidence type="ECO:0000313" key="8">
    <source>
        <dbReference type="EMBL" id="KZV16589.1"/>
    </source>
</evidence>
<comment type="similarity">
    <text evidence="3">Belongs to the peroxin-11 family.</text>
</comment>
<evidence type="ECO:0000313" key="9">
    <source>
        <dbReference type="Proteomes" id="UP000250235"/>
    </source>
</evidence>
<sequence>KRFVWLGKAGLIDKSHLPALQKWSAWCEFVGYFGSVSLKVRELRTLDAEEKCLVSSLDLAMLRGIACEEEEGKLRKLRDKKVMKRLSVVQDFADGFMSLADSRDGRGMPK</sequence>
<evidence type="ECO:0000256" key="3">
    <source>
        <dbReference type="ARBA" id="ARBA00008194"/>
    </source>
</evidence>
<organism evidence="8 9">
    <name type="scientific">Dorcoceras hygrometricum</name>
    <dbReference type="NCBI Taxonomy" id="472368"/>
    <lineage>
        <taxon>Eukaryota</taxon>
        <taxon>Viridiplantae</taxon>
        <taxon>Streptophyta</taxon>
        <taxon>Embryophyta</taxon>
        <taxon>Tracheophyta</taxon>
        <taxon>Spermatophyta</taxon>
        <taxon>Magnoliopsida</taxon>
        <taxon>eudicotyledons</taxon>
        <taxon>Gunneridae</taxon>
        <taxon>Pentapetalae</taxon>
        <taxon>asterids</taxon>
        <taxon>lamiids</taxon>
        <taxon>Lamiales</taxon>
        <taxon>Gesneriaceae</taxon>
        <taxon>Didymocarpoideae</taxon>
        <taxon>Trichosporeae</taxon>
        <taxon>Loxocarpinae</taxon>
        <taxon>Dorcoceras</taxon>
    </lineage>
</organism>
<comment type="subcellular location">
    <subcellularLocation>
        <location evidence="2">Peroxisome membrane</location>
        <topology evidence="2">Multi-pass membrane protein</topology>
    </subcellularLocation>
</comment>
<reference evidence="8 9" key="1">
    <citation type="journal article" date="2015" name="Proc. Natl. Acad. Sci. U.S.A.">
        <title>The resurrection genome of Boea hygrometrica: A blueprint for survival of dehydration.</title>
        <authorList>
            <person name="Xiao L."/>
            <person name="Yang G."/>
            <person name="Zhang L."/>
            <person name="Yang X."/>
            <person name="Zhao S."/>
            <person name="Ji Z."/>
            <person name="Zhou Q."/>
            <person name="Hu M."/>
            <person name="Wang Y."/>
            <person name="Chen M."/>
            <person name="Xu Y."/>
            <person name="Jin H."/>
            <person name="Xiao X."/>
            <person name="Hu G."/>
            <person name="Bao F."/>
            <person name="Hu Y."/>
            <person name="Wan P."/>
            <person name="Li L."/>
            <person name="Deng X."/>
            <person name="Kuang T."/>
            <person name="Xiang C."/>
            <person name="Zhu J.K."/>
            <person name="Oliver M.J."/>
            <person name="He Y."/>
        </authorList>
    </citation>
    <scope>NUCLEOTIDE SEQUENCE [LARGE SCALE GENOMIC DNA]</scope>
    <source>
        <strain evidence="9">cv. XS01</strain>
    </source>
</reference>
<comment type="subunit">
    <text evidence="4">Homooligomer. Interacts with ARC5 and FIS1B on peroxisomes.</text>
</comment>
<evidence type="ECO:0000256" key="2">
    <source>
        <dbReference type="ARBA" id="ARBA00004585"/>
    </source>
</evidence>
<evidence type="ECO:0000256" key="6">
    <source>
        <dbReference type="ARBA" id="ARBA00023136"/>
    </source>
</evidence>
<name>A0A2Z7A562_9LAMI</name>
<evidence type="ECO:0000256" key="1">
    <source>
        <dbReference type="ARBA" id="ARBA00002503"/>
    </source>
</evidence>
<accession>A0A2Z7A562</accession>
<dbReference type="GO" id="GO:0044375">
    <property type="term" value="P:regulation of peroxisome size"/>
    <property type="evidence" value="ECO:0007669"/>
    <property type="project" value="UniProtKB-ARBA"/>
</dbReference>
<comment type="function">
    <text evidence="1">Involved in peroxisomal proliferation. Promotes peroxisomal duplication, aggregation or elongation without fission.</text>
</comment>
<proteinExistence type="inferred from homology"/>
<gene>
    <name evidence="8" type="ORF">F511_30883</name>
</gene>
<feature type="non-terminal residue" evidence="8">
    <location>
        <position position="1"/>
    </location>
</feature>
<evidence type="ECO:0000256" key="5">
    <source>
        <dbReference type="ARBA" id="ARBA00022593"/>
    </source>
</evidence>
<keyword evidence="9" id="KW-1185">Reference proteome</keyword>
<dbReference type="EMBL" id="KV019041">
    <property type="protein sequence ID" value="KZV16589.1"/>
    <property type="molecule type" value="Genomic_DNA"/>
</dbReference>
<dbReference type="GO" id="GO:0042802">
    <property type="term" value="F:identical protein binding"/>
    <property type="evidence" value="ECO:0007669"/>
    <property type="project" value="UniProtKB-ARBA"/>
</dbReference>
<keyword evidence="6" id="KW-0472">Membrane</keyword>
<dbReference type="Proteomes" id="UP000250235">
    <property type="component" value="Unassembled WGS sequence"/>
</dbReference>
<keyword evidence="5" id="KW-0962">Peroxisome biogenesis</keyword>
<dbReference type="GO" id="GO:0016559">
    <property type="term" value="P:peroxisome fission"/>
    <property type="evidence" value="ECO:0007669"/>
    <property type="project" value="InterPro"/>
</dbReference>
<evidence type="ECO:0000256" key="4">
    <source>
        <dbReference type="ARBA" id="ARBA00011340"/>
    </source>
</evidence>
<dbReference type="InterPro" id="IPR008733">
    <property type="entry name" value="PEX11"/>
</dbReference>
<dbReference type="PANTHER" id="PTHR12652">
    <property type="entry name" value="PEROXISOMAL BIOGENESIS FACTOR 11"/>
    <property type="match status" value="1"/>
</dbReference>
<keyword evidence="7" id="KW-0576">Peroxisome</keyword>
<dbReference type="AlphaFoldDB" id="A0A2Z7A562"/>
<evidence type="ECO:0000256" key="7">
    <source>
        <dbReference type="ARBA" id="ARBA00023140"/>
    </source>
</evidence>
<dbReference type="PANTHER" id="PTHR12652:SF50">
    <property type="entry name" value="PEROXIN 11"/>
    <property type="match status" value="1"/>
</dbReference>